<sequence length="128" mass="13539">MKLSLLRSCCEGASVNPAAESAASPPRQQDAPPVKRSGNGQASSRNGGRSMEVKTAKWKPALSVISEDSVVVVSEVGGKQNEGTVRRKKKALDEAELAAAAKSPRRHCDNTGKIHMEIPAIAPTAYLF</sequence>
<dbReference type="EMBL" id="CM037154">
    <property type="protein sequence ID" value="KAH7860572.1"/>
    <property type="molecule type" value="Genomic_DNA"/>
</dbReference>
<evidence type="ECO:0000313" key="2">
    <source>
        <dbReference type="Proteomes" id="UP000828048"/>
    </source>
</evidence>
<name>A0ACB7Z4W5_9ERIC</name>
<organism evidence="1 2">
    <name type="scientific">Vaccinium darrowii</name>
    <dbReference type="NCBI Taxonomy" id="229202"/>
    <lineage>
        <taxon>Eukaryota</taxon>
        <taxon>Viridiplantae</taxon>
        <taxon>Streptophyta</taxon>
        <taxon>Embryophyta</taxon>
        <taxon>Tracheophyta</taxon>
        <taxon>Spermatophyta</taxon>
        <taxon>Magnoliopsida</taxon>
        <taxon>eudicotyledons</taxon>
        <taxon>Gunneridae</taxon>
        <taxon>Pentapetalae</taxon>
        <taxon>asterids</taxon>
        <taxon>Ericales</taxon>
        <taxon>Ericaceae</taxon>
        <taxon>Vaccinioideae</taxon>
        <taxon>Vaccinieae</taxon>
        <taxon>Vaccinium</taxon>
    </lineage>
</organism>
<dbReference type="Proteomes" id="UP000828048">
    <property type="component" value="Chromosome 4"/>
</dbReference>
<keyword evidence="2" id="KW-1185">Reference proteome</keyword>
<evidence type="ECO:0000313" key="1">
    <source>
        <dbReference type="EMBL" id="KAH7860572.1"/>
    </source>
</evidence>
<proteinExistence type="predicted"/>
<protein>
    <submittedName>
        <fullName evidence="1">Uncharacterized protein</fullName>
    </submittedName>
</protein>
<comment type="caution">
    <text evidence="1">The sequence shown here is derived from an EMBL/GenBank/DDBJ whole genome shotgun (WGS) entry which is preliminary data.</text>
</comment>
<gene>
    <name evidence="1" type="ORF">Vadar_015017</name>
</gene>
<accession>A0ACB7Z4W5</accession>
<reference evidence="1 2" key="1">
    <citation type="journal article" date="2021" name="Hortic Res">
        <title>High-quality reference genome and annotation aids understanding of berry development for evergreen blueberry (Vaccinium darrowii).</title>
        <authorList>
            <person name="Yu J."/>
            <person name="Hulse-Kemp A.M."/>
            <person name="Babiker E."/>
            <person name="Staton M."/>
        </authorList>
    </citation>
    <scope>NUCLEOTIDE SEQUENCE [LARGE SCALE GENOMIC DNA]</scope>
    <source>
        <strain evidence="2">cv. NJ 8807/NJ 8810</strain>
        <tissue evidence="1">Young leaf</tissue>
    </source>
</reference>